<dbReference type="EMBL" id="FQYR01000007">
    <property type="protein sequence ID" value="SHK24868.1"/>
    <property type="molecule type" value="Genomic_DNA"/>
</dbReference>
<evidence type="ECO:0000313" key="2">
    <source>
        <dbReference type="Proteomes" id="UP000184510"/>
    </source>
</evidence>
<evidence type="ECO:0000313" key="1">
    <source>
        <dbReference type="EMBL" id="SHK24868.1"/>
    </source>
</evidence>
<sequence length="101" mass="11393">MYILTYHATPTKEHEQHGTIEGAYVAAWIPSVDAANHIAADNMARANIHAKHWNIDEMTDHTIIPEEGFQPSKENRQAYETVLSGEQAYIFSSYGFVNEAE</sequence>
<dbReference type="STRING" id="1123071.SAMN02745181_3489"/>
<dbReference type="InParanoid" id="A0A1M6QXQ4"/>
<keyword evidence="2" id="KW-1185">Reference proteome</keyword>
<dbReference type="RefSeq" id="WP_143185043.1">
    <property type="nucleotide sequence ID" value="NZ_FQYR01000007.1"/>
</dbReference>
<dbReference type="OrthoDB" id="1494137at2"/>
<gene>
    <name evidence="1" type="ORF">SAMN02745181_3489</name>
</gene>
<name>A0A1M6QXQ4_9BACT</name>
<organism evidence="1 2">
    <name type="scientific">Rubritalea squalenifaciens DSM 18772</name>
    <dbReference type="NCBI Taxonomy" id="1123071"/>
    <lineage>
        <taxon>Bacteria</taxon>
        <taxon>Pseudomonadati</taxon>
        <taxon>Verrucomicrobiota</taxon>
        <taxon>Verrucomicrobiia</taxon>
        <taxon>Verrucomicrobiales</taxon>
        <taxon>Rubritaleaceae</taxon>
        <taxon>Rubritalea</taxon>
    </lineage>
</organism>
<protein>
    <submittedName>
        <fullName evidence="1">Uncharacterized protein</fullName>
    </submittedName>
</protein>
<reference evidence="1 2" key="1">
    <citation type="submission" date="2016-11" db="EMBL/GenBank/DDBJ databases">
        <authorList>
            <person name="Jaros S."/>
            <person name="Januszkiewicz K."/>
            <person name="Wedrychowicz H."/>
        </authorList>
    </citation>
    <scope>NUCLEOTIDE SEQUENCE [LARGE SCALE GENOMIC DNA]</scope>
    <source>
        <strain evidence="1 2">DSM 18772</strain>
    </source>
</reference>
<accession>A0A1M6QXQ4</accession>
<dbReference type="Proteomes" id="UP000184510">
    <property type="component" value="Unassembled WGS sequence"/>
</dbReference>
<proteinExistence type="predicted"/>
<dbReference type="AlphaFoldDB" id="A0A1M6QXQ4"/>